<dbReference type="Proteomes" id="UP000541535">
    <property type="component" value="Unassembled WGS sequence"/>
</dbReference>
<comment type="caution">
    <text evidence="1">The sequence shown here is derived from an EMBL/GenBank/DDBJ whole genome shotgun (WGS) entry which is preliminary data.</text>
</comment>
<gene>
    <name evidence="1" type="ORF">FHS03_003610</name>
</gene>
<evidence type="ECO:0000313" key="1">
    <source>
        <dbReference type="EMBL" id="MBB3120543.1"/>
    </source>
</evidence>
<reference evidence="1 2" key="1">
    <citation type="submission" date="2020-08" db="EMBL/GenBank/DDBJ databases">
        <title>Genomic Encyclopedia of Type Strains, Phase III (KMG-III): the genomes of soil and plant-associated and newly described type strains.</title>
        <authorList>
            <person name="Whitman W."/>
        </authorList>
    </citation>
    <scope>NUCLEOTIDE SEQUENCE [LARGE SCALE GENOMIC DNA]</scope>
    <source>
        <strain evidence="1 2">CECT 8897</strain>
    </source>
</reference>
<organism evidence="1 2">
    <name type="scientific">Pseudoduganella violacea</name>
    <dbReference type="NCBI Taxonomy" id="1715466"/>
    <lineage>
        <taxon>Bacteria</taxon>
        <taxon>Pseudomonadati</taxon>
        <taxon>Pseudomonadota</taxon>
        <taxon>Betaproteobacteria</taxon>
        <taxon>Burkholderiales</taxon>
        <taxon>Oxalobacteraceae</taxon>
        <taxon>Telluria group</taxon>
        <taxon>Pseudoduganella</taxon>
    </lineage>
</organism>
<dbReference type="RefSeq" id="WP_183442309.1">
    <property type="nucleotide sequence ID" value="NZ_JACHXD010000010.1"/>
</dbReference>
<protein>
    <submittedName>
        <fullName evidence="1">Uncharacterized protein</fullName>
    </submittedName>
</protein>
<keyword evidence="2" id="KW-1185">Reference proteome</keyword>
<name>A0A7W5BCQ5_9BURK</name>
<proteinExistence type="predicted"/>
<dbReference type="AlphaFoldDB" id="A0A7W5BCQ5"/>
<accession>A0A7W5BCQ5</accession>
<sequence length="118" mass="13174">MNTAPAELLQLLTFAALQPSTLPPHHRVLSAAASKSCYGTFRFEGVCSAPFDPAPQPHHVIKFKEKTAPPDRIQARRLPDNGVVLCISVRFVSRFFVDFCAYNTLKKERLQIQVFSSS</sequence>
<dbReference type="EMBL" id="JACHXD010000010">
    <property type="protein sequence ID" value="MBB3120543.1"/>
    <property type="molecule type" value="Genomic_DNA"/>
</dbReference>
<evidence type="ECO:0000313" key="2">
    <source>
        <dbReference type="Proteomes" id="UP000541535"/>
    </source>
</evidence>